<feature type="active site" description="Acyl-thioester intermediate" evidence="4">
    <location>
        <position position="89"/>
    </location>
</feature>
<feature type="active site" description="Proton acceptor" evidence="4">
    <location>
        <position position="388"/>
    </location>
</feature>
<dbReference type="PIRSF" id="PIRSF000429">
    <property type="entry name" value="Ac-CoA_Ac_transf"/>
    <property type="match status" value="1"/>
</dbReference>
<sequence length="403" mass="42542">MMKRVFIVGAKRTALGAFGGSLKNLPASSLAAITITAAIAQSQLHPENIDEVIVGNVLSAGQGMGPGRQAALKAGIPFTIPAYTLNMICGSGMKAVIDAVSKIKSGDLNVVVAAGMENMSQAPYLIDGTTRFGIKMGHQQMTDSLIADGLTDAFYLYHMGVTAENIAKKYAISREAQDRFALKSQQRAVQAVEHGRFDDEIVPVTIASRKGNTQFKRDEYPRKDTTLEQLAKLKPAFDKQGTVTAGNASGINDGGVALVLASEEAVNKWRLTPLAEIIATGQGGVDPSVMGLGPVPAIGQALKHAQLSLREIDLLEINEAFAAQAIGVLHELCVEHSVDARWFEDRTNVNGGAIALGHPLGASGGRIIVSLLYEMIKQNKKTGLASLCIGGGMGTAIIIQLTK</sequence>
<evidence type="ECO:0000256" key="3">
    <source>
        <dbReference type="ARBA" id="ARBA00023315"/>
    </source>
</evidence>
<dbReference type="PANTHER" id="PTHR18919">
    <property type="entry name" value="ACETYL-COA C-ACYLTRANSFERASE"/>
    <property type="match status" value="1"/>
</dbReference>
<dbReference type="EMBL" id="JWSP02000004">
    <property type="protein sequence ID" value="PNO34264.1"/>
    <property type="molecule type" value="Genomic_DNA"/>
</dbReference>
<reference evidence="9" key="1">
    <citation type="submission" date="2017-12" db="EMBL/GenBank/DDBJ databases">
        <title>FDA dAtabase for Regulatory Grade micrObial Sequences (FDA-ARGOS): Supporting development and validation of Infectious Disease Dx tests.</title>
        <authorList>
            <person name="Sichtig H."/>
            <person name="Tallon L."/>
            <person name="Sadzewicz L."/>
            <person name="Sengamalay N."/>
            <person name="Nagaraj S."/>
            <person name="Vavikolanu K."/>
            <person name="Aluvathingal J."/>
            <person name="Nadendla S."/>
            <person name="Pirone D.C."/>
            <person name="Hoffman M."/>
            <person name="Muruvanda T."/>
            <person name="Allard M."/>
            <person name="Evans P."/>
        </authorList>
    </citation>
    <scope>NUCLEOTIDE SEQUENCE [LARGE SCALE GENOMIC DNA]</scope>
    <source>
        <strain evidence="9">FDAARGOS_55</strain>
    </source>
</reference>
<dbReference type="InterPro" id="IPR020617">
    <property type="entry name" value="Thiolase_C"/>
</dbReference>
<dbReference type="EC" id="2.3.1.9" evidence="8"/>
<comment type="caution">
    <text evidence="8">The sequence shown here is derived from an EMBL/GenBank/DDBJ whole genome shotgun (WGS) entry which is preliminary data.</text>
</comment>
<evidence type="ECO:0000259" key="6">
    <source>
        <dbReference type="Pfam" id="PF00108"/>
    </source>
</evidence>
<feature type="domain" description="Thiolase C-terminal" evidence="7">
    <location>
        <begin position="271"/>
        <end position="400"/>
    </location>
</feature>
<dbReference type="InterPro" id="IPR002155">
    <property type="entry name" value="Thiolase"/>
</dbReference>
<dbReference type="STRING" id="523831.SEHO0A_00711"/>
<organism evidence="8 9">
    <name type="scientific">Salmonella enterica subsp. houtenae serovar 50:g,z51:-</name>
    <dbReference type="NCBI Taxonomy" id="1173947"/>
    <lineage>
        <taxon>Bacteria</taxon>
        <taxon>Pseudomonadati</taxon>
        <taxon>Pseudomonadota</taxon>
        <taxon>Gammaproteobacteria</taxon>
        <taxon>Enterobacterales</taxon>
        <taxon>Enterobacteriaceae</taxon>
        <taxon>Salmonella</taxon>
    </lineage>
</organism>
<accession>A0A2K0JG59</accession>
<dbReference type="InterPro" id="IPR020613">
    <property type="entry name" value="Thiolase_CS"/>
</dbReference>
<dbReference type="Pfam" id="PF02803">
    <property type="entry name" value="Thiolase_C"/>
    <property type="match status" value="1"/>
</dbReference>
<dbReference type="Gene3D" id="3.40.47.10">
    <property type="match status" value="2"/>
</dbReference>
<dbReference type="Pfam" id="PF00108">
    <property type="entry name" value="Thiolase_N"/>
    <property type="match status" value="1"/>
</dbReference>
<dbReference type="PROSITE" id="PS00099">
    <property type="entry name" value="THIOLASE_3"/>
    <property type="match status" value="1"/>
</dbReference>
<dbReference type="Proteomes" id="UP000236163">
    <property type="component" value="Unassembled WGS sequence"/>
</dbReference>
<dbReference type="InterPro" id="IPR020616">
    <property type="entry name" value="Thiolase_N"/>
</dbReference>
<evidence type="ECO:0000256" key="2">
    <source>
        <dbReference type="ARBA" id="ARBA00022679"/>
    </source>
</evidence>
<dbReference type="InterPro" id="IPR020610">
    <property type="entry name" value="Thiolase_AS"/>
</dbReference>
<name>A0A2K0JG59_SALHO</name>
<evidence type="ECO:0000313" key="9">
    <source>
        <dbReference type="Proteomes" id="UP000236163"/>
    </source>
</evidence>
<dbReference type="InterPro" id="IPR020615">
    <property type="entry name" value="Thiolase_acyl_enz_int_AS"/>
</dbReference>
<feature type="active site" description="Proton acceptor" evidence="4">
    <location>
        <position position="358"/>
    </location>
</feature>
<comment type="similarity">
    <text evidence="1 5">Belongs to the thiolase-like superfamily. Thiolase family.</text>
</comment>
<dbReference type="InterPro" id="IPR016039">
    <property type="entry name" value="Thiolase-like"/>
</dbReference>
<dbReference type="PANTHER" id="PTHR18919:SF107">
    <property type="entry name" value="ACETYL-COA ACETYLTRANSFERASE, CYTOSOLIC"/>
    <property type="match status" value="1"/>
</dbReference>
<keyword evidence="2 5" id="KW-0808">Transferase</keyword>
<keyword evidence="3 5" id="KW-0012">Acyltransferase</keyword>
<dbReference type="PROSITE" id="PS00098">
    <property type="entry name" value="THIOLASE_1"/>
    <property type="match status" value="1"/>
</dbReference>
<dbReference type="AlphaFoldDB" id="A0A2K0JG59"/>
<feature type="domain" description="Thiolase N-terminal" evidence="6">
    <location>
        <begin position="5"/>
        <end position="264"/>
    </location>
</feature>
<evidence type="ECO:0000256" key="1">
    <source>
        <dbReference type="ARBA" id="ARBA00010982"/>
    </source>
</evidence>
<proteinExistence type="inferred from homology"/>
<dbReference type="PROSITE" id="PS00737">
    <property type="entry name" value="THIOLASE_2"/>
    <property type="match status" value="1"/>
</dbReference>
<evidence type="ECO:0000313" key="8">
    <source>
        <dbReference type="EMBL" id="PNO34264.1"/>
    </source>
</evidence>
<dbReference type="SUPFAM" id="SSF53901">
    <property type="entry name" value="Thiolase-like"/>
    <property type="match status" value="2"/>
</dbReference>
<gene>
    <name evidence="8" type="ORF">RK55_014455</name>
</gene>
<evidence type="ECO:0000259" key="7">
    <source>
        <dbReference type="Pfam" id="PF02803"/>
    </source>
</evidence>
<dbReference type="GO" id="GO:0044281">
    <property type="term" value="P:small molecule metabolic process"/>
    <property type="evidence" value="ECO:0007669"/>
    <property type="project" value="UniProtKB-ARBA"/>
</dbReference>
<dbReference type="NCBIfam" id="TIGR01930">
    <property type="entry name" value="AcCoA-C-Actrans"/>
    <property type="match status" value="1"/>
</dbReference>
<evidence type="ECO:0000256" key="5">
    <source>
        <dbReference type="RuleBase" id="RU003557"/>
    </source>
</evidence>
<protein>
    <submittedName>
        <fullName evidence="8">Acetyl-CoA C-acetyltransferase</fullName>
        <ecNumber evidence="8">2.3.1.9</ecNumber>
    </submittedName>
</protein>
<dbReference type="CDD" id="cd00751">
    <property type="entry name" value="thiolase"/>
    <property type="match status" value="1"/>
</dbReference>
<dbReference type="FunFam" id="3.40.47.10:FF:000010">
    <property type="entry name" value="Acetyl-CoA acetyltransferase (Thiolase)"/>
    <property type="match status" value="1"/>
</dbReference>
<dbReference type="GO" id="GO:0003985">
    <property type="term" value="F:acetyl-CoA C-acetyltransferase activity"/>
    <property type="evidence" value="ECO:0007669"/>
    <property type="project" value="UniProtKB-EC"/>
</dbReference>
<evidence type="ECO:0000256" key="4">
    <source>
        <dbReference type="PIRSR" id="PIRSR000429-1"/>
    </source>
</evidence>